<proteinExistence type="predicted"/>
<dbReference type="EMBL" id="BK059132">
    <property type="protein sequence ID" value="DAE33167.1"/>
    <property type="molecule type" value="Genomic_DNA"/>
</dbReference>
<reference evidence="1" key="1">
    <citation type="journal article" date="2021" name="Proc. Natl. Acad. Sci. U.S.A.">
        <title>A Catalog of Tens of Thousands of Viruses from Human Metagenomes Reveals Hidden Associations with Chronic Diseases.</title>
        <authorList>
            <person name="Tisza M.J."/>
            <person name="Buck C.B."/>
        </authorList>
    </citation>
    <scope>NUCLEOTIDE SEQUENCE</scope>
    <source>
        <strain evidence="1">Ctrcb4</strain>
    </source>
</reference>
<name>A0A8S5RPA6_9VIRU</name>
<accession>A0A8S5RPA6</accession>
<evidence type="ECO:0000313" key="1">
    <source>
        <dbReference type="EMBL" id="DAE33167.1"/>
    </source>
</evidence>
<organism evidence="1">
    <name type="scientific">virus sp. ctrcb4</name>
    <dbReference type="NCBI Taxonomy" id="2825824"/>
    <lineage>
        <taxon>Viruses</taxon>
    </lineage>
</organism>
<sequence>MVVSSDPYVTDDDFKEFLAATTNGSIKTYSTQHDYRFALIGMN</sequence>
<protein>
    <submittedName>
        <fullName evidence="1">Uncharacterized protein</fullName>
    </submittedName>
</protein>